<keyword evidence="6" id="KW-0720">Serine protease</keyword>
<dbReference type="PRINTS" id="PR00722">
    <property type="entry name" value="CHYMOTRYPSIN"/>
</dbReference>
<comment type="caution">
    <text evidence="11">The sequence shown here is derived from an EMBL/GenBank/DDBJ whole genome shotgun (WGS) entry which is preliminary data.</text>
</comment>
<proteinExistence type="inferred from homology"/>
<keyword evidence="2" id="KW-0964">Secreted</keyword>
<dbReference type="PROSITE" id="PS50240">
    <property type="entry name" value="TRYPSIN_DOM"/>
    <property type="match status" value="1"/>
</dbReference>
<accession>A0AA88ICK1</accession>
<dbReference type="EMBL" id="JAVRJZ010000003">
    <property type="protein sequence ID" value="KAK2724659.1"/>
    <property type="molecule type" value="Genomic_DNA"/>
</dbReference>
<evidence type="ECO:0000259" key="10">
    <source>
        <dbReference type="PROSITE" id="PS50240"/>
    </source>
</evidence>
<evidence type="ECO:0000256" key="8">
    <source>
        <dbReference type="ARBA" id="ARBA00023157"/>
    </source>
</evidence>
<dbReference type="InterPro" id="IPR001314">
    <property type="entry name" value="Peptidase_S1A"/>
</dbReference>
<dbReference type="SMART" id="SM00020">
    <property type="entry name" value="Tryp_SPc"/>
    <property type="match status" value="1"/>
</dbReference>
<dbReference type="SUPFAM" id="SSF50494">
    <property type="entry name" value="Trypsin-like serine proteases"/>
    <property type="match status" value="1"/>
</dbReference>
<dbReference type="Pfam" id="PF00089">
    <property type="entry name" value="Trypsin"/>
    <property type="match status" value="1"/>
</dbReference>
<keyword evidence="7" id="KW-0865">Zymogen</keyword>
<keyword evidence="3" id="KW-0645">Protease</keyword>
<evidence type="ECO:0000256" key="2">
    <source>
        <dbReference type="ARBA" id="ARBA00022525"/>
    </source>
</evidence>
<dbReference type="Proteomes" id="UP001187531">
    <property type="component" value="Unassembled WGS sequence"/>
</dbReference>
<name>A0AA88ICK1_ARTSF</name>
<dbReference type="FunFam" id="2.40.10.10:FF:000146">
    <property type="entry name" value="Serine protease 53"/>
    <property type="match status" value="1"/>
</dbReference>
<keyword evidence="5" id="KW-0378">Hydrolase</keyword>
<dbReference type="InterPro" id="IPR009003">
    <property type="entry name" value="Peptidase_S1_PA"/>
</dbReference>
<dbReference type="GO" id="GO:0005576">
    <property type="term" value="C:extracellular region"/>
    <property type="evidence" value="ECO:0007669"/>
    <property type="project" value="UniProtKB-SubCell"/>
</dbReference>
<dbReference type="InterPro" id="IPR001254">
    <property type="entry name" value="Trypsin_dom"/>
</dbReference>
<dbReference type="GO" id="GO:0006508">
    <property type="term" value="P:proteolysis"/>
    <property type="evidence" value="ECO:0007669"/>
    <property type="project" value="UniProtKB-KW"/>
</dbReference>
<comment type="similarity">
    <text evidence="9">Belongs to the peptidase S1 family. CLIP subfamily.</text>
</comment>
<evidence type="ECO:0000313" key="11">
    <source>
        <dbReference type="EMBL" id="KAK2724659.1"/>
    </source>
</evidence>
<dbReference type="Gene3D" id="2.40.10.10">
    <property type="entry name" value="Trypsin-like serine proteases"/>
    <property type="match status" value="1"/>
</dbReference>
<gene>
    <name evidence="11" type="ORF">QYM36_001226</name>
</gene>
<sequence>MGGNSINNTDPGQGNNTSSSIVGGSEALVGSHPWMALIIQDFYPLCGGALITNKHVLTAANCVQLEGIYKVRLGEYNQDDETDPDVIEIPVEKVVIHPKYIQRRTGFKNDIAILVLTNRVVFTDRILPICLPDGELRETELTNGNVILSGWGSVSSGDEYLSILQEANLNTVEQEDCLKVWKGITEEQICAQAPGNGFCVGDIGGPLTQVIAENGRYYLLGLLSFGRKGKCADAKYPGVFTRITSHLDWIKENIRNN</sequence>
<dbReference type="AlphaFoldDB" id="A0AA88ICK1"/>
<feature type="domain" description="Peptidase S1" evidence="10">
    <location>
        <begin position="21"/>
        <end position="255"/>
    </location>
</feature>
<evidence type="ECO:0000256" key="3">
    <source>
        <dbReference type="ARBA" id="ARBA00022670"/>
    </source>
</evidence>
<evidence type="ECO:0000256" key="9">
    <source>
        <dbReference type="ARBA" id="ARBA00024195"/>
    </source>
</evidence>
<evidence type="ECO:0000313" key="12">
    <source>
        <dbReference type="Proteomes" id="UP001187531"/>
    </source>
</evidence>
<protein>
    <recommendedName>
        <fullName evidence="10">Peptidase S1 domain-containing protein</fullName>
    </recommendedName>
</protein>
<dbReference type="InterPro" id="IPR051487">
    <property type="entry name" value="Ser/Thr_Proteases_Immune/Dev"/>
</dbReference>
<keyword evidence="12" id="KW-1185">Reference proteome</keyword>
<keyword evidence="4" id="KW-0732">Signal</keyword>
<organism evidence="11 12">
    <name type="scientific">Artemia franciscana</name>
    <name type="common">Brine shrimp</name>
    <name type="synonym">Artemia sanfranciscana</name>
    <dbReference type="NCBI Taxonomy" id="6661"/>
    <lineage>
        <taxon>Eukaryota</taxon>
        <taxon>Metazoa</taxon>
        <taxon>Ecdysozoa</taxon>
        <taxon>Arthropoda</taxon>
        <taxon>Crustacea</taxon>
        <taxon>Branchiopoda</taxon>
        <taxon>Anostraca</taxon>
        <taxon>Artemiidae</taxon>
        <taxon>Artemia</taxon>
    </lineage>
</organism>
<evidence type="ECO:0000256" key="5">
    <source>
        <dbReference type="ARBA" id="ARBA00022801"/>
    </source>
</evidence>
<keyword evidence="8" id="KW-1015">Disulfide bond</keyword>
<evidence type="ECO:0000256" key="1">
    <source>
        <dbReference type="ARBA" id="ARBA00004613"/>
    </source>
</evidence>
<comment type="subcellular location">
    <subcellularLocation>
        <location evidence="1">Secreted</location>
    </subcellularLocation>
</comment>
<dbReference type="InterPro" id="IPR043504">
    <property type="entry name" value="Peptidase_S1_PA_chymotrypsin"/>
</dbReference>
<evidence type="ECO:0000256" key="7">
    <source>
        <dbReference type="ARBA" id="ARBA00023145"/>
    </source>
</evidence>
<evidence type="ECO:0000256" key="6">
    <source>
        <dbReference type="ARBA" id="ARBA00022825"/>
    </source>
</evidence>
<reference evidence="11" key="1">
    <citation type="submission" date="2023-07" db="EMBL/GenBank/DDBJ databases">
        <title>Chromosome-level genome assembly of Artemia franciscana.</title>
        <authorList>
            <person name="Jo E."/>
        </authorList>
    </citation>
    <scope>NUCLEOTIDE SEQUENCE</scope>
    <source>
        <tissue evidence="11">Whole body</tissue>
    </source>
</reference>
<dbReference type="GO" id="GO:0004252">
    <property type="term" value="F:serine-type endopeptidase activity"/>
    <property type="evidence" value="ECO:0007669"/>
    <property type="project" value="InterPro"/>
</dbReference>
<evidence type="ECO:0000256" key="4">
    <source>
        <dbReference type="ARBA" id="ARBA00022729"/>
    </source>
</evidence>
<dbReference type="PANTHER" id="PTHR24256">
    <property type="entry name" value="TRYPTASE-RELATED"/>
    <property type="match status" value="1"/>
</dbReference>
<dbReference type="CDD" id="cd00190">
    <property type="entry name" value="Tryp_SPc"/>
    <property type="match status" value="1"/>
</dbReference>